<dbReference type="InterPro" id="IPR016186">
    <property type="entry name" value="C-type_lectin-like/link_sf"/>
</dbReference>
<sequence length="90" mass="10024">MGGRLSGYTASTSHDDVVASLGDNFYWLGARKLSSGWSWLSGETVTATILEDQNATCLIVWYSKPEDPIRLHDHPCDSLMSVNQIRCDLY</sequence>
<dbReference type="AlphaFoldDB" id="A0A9D4DTT0"/>
<keyword evidence="2" id="KW-1185">Reference proteome</keyword>
<name>A0A9D4DTT0_DREPO</name>
<evidence type="ECO:0008006" key="3">
    <source>
        <dbReference type="Google" id="ProtNLM"/>
    </source>
</evidence>
<accession>A0A9D4DTT0</accession>
<reference evidence="1" key="1">
    <citation type="journal article" date="2019" name="bioRxiv">
        <title>The Genome of the Zebra Mussel, Dreissena polymorpha: A Resource for Invasive Species Research.</title>
        <authorList>
            <person name="McCartney M.A."/>
            <person name="Auch B."/>
            <person name="Kono T."/>
            <person name="Mallez S."/>
            <person name="Zhang Y."/>
            <person name="Obille A."/>
            <person name="Becker A."/>
            <person name="Abrahante J.E."/>
            <person name="Garbe J."/>
            <person name="Badalamenti J.P."/>
            <person name="Herman A."/>
            <person name="Mangelson H."/>
            <person name="Liachko I."/>
            <person name="Sullivan S."/>
            <person name="Sone E.D."/>
            <person name="Koren S."/>
            <person name="Silverstein K.A.T."/>
            <person name="Beckman K.B."/>
            <person name="Gohl D.M."/>
        </authorList>
    </citation>
    <scope>NUCLEOTIDE SEQUENCE</scope>
    <source>
        <strain evidence="1">Duluth1</strain>
        <tissue evidence="1">Whole animal</tissue>
    </source>
</reference>
<dbReference type="Gene3D" id="3.10.100.10">
    <property type="entry name" value="Mannose-Binding Protein A, subunit A"/>
    <property type="match status" value="1"/>
</dbReference>
<dbReference type="EMBL" id="JAIWYP010000010">
    <property type="protein sequence ID" value="KAH3753982.1"/>
    <property type="molecule type" value="Genomic_DNA"/>
</dbReference>
<dbReference type="InterPro" id="IPR016187">
    <property type="entry name" value="CTDL_fold"/>
</dbReference>
<evidence type="ECO:0000313" key="2">
    <source>
        <dbReference type="Proteomes" id="UP000828390"/>
    </source>
</evidence>
<reference evidence="1" key="2">
    <citation type="submission" date="2020-11" db="EMBL/GenBank/DDBJ databases">
        <authorList>
            <person name="McCartney M.A."/>
            <person name="Auch B."/>
            <person name="Kono T."/>
            <person name="Mallez S."/>
            <person name="Becker A."/>
            <person name="Gohl D.M."/>
            <person name="Silverstein K.A.T."/>
            <person name="Koren S."/>
            <person name="Bechman K.B."/>
            <person name="Herman A."/>
            <person name="Abrahante J.E."/>
            <person name="Garbe J."/>
        </authorList>
    </citation>
    <scope>NUCLEOTIDE SEQUENCE</scope>
    <source>
        <strain evidence="1">Duluth1</strain>
        <tissue evidence="1">Whole animal</tissue>
    </source>
</reference>
<gene>
    <name evidence="1" type="ORF">DPMN_188639</name>
</gene>
<protein>
    <recommendedName>
        <fullName evidence="3">C-type lectin domain-containing protein</fullName>
    </recommendedName>
</protein>
<proteinExistence type="predicted"/>
<evidence type="ECO:0000313" key="1">
    <source>
        <dbReference type="EMBL" id="KAH3753982.1"/>
    </source>
</evidence>
<comment type="caution">
    <text evidence="1">The sequence shown here is derived from an EMBL/GenBank/DDBJ whole genome shotgun (WGS) entry which is preliminary data.</text>
</comment>
<dbReference type="Proteomes" id="UP000828390">
    <property type="component" value="Unassembled WGS sequence"/>
</dbReference>
<organism evidence="1 2">
    <name type="scientific">Dreissena polymorpha</name>
    <name type="common">Zebra mussel</name>
    <name type="synonym">Mytilus polymorpha</name>
    <dbReference type="NCBI Taxonomy" id="45954"/>
    <lineage>
        <taxon>Eukaryota</taxon>
        <taxon>Metazoa</taxon>
        <taxon>Spiralia</taxon>
        <taxon>Lophotrochozoa</taxon>
        <taxon>Mollusca</taxon>
        <taxon>Bivalvia</taxon>
        <taxon>Autobranchia</taxon>
        <taxon>Heteroconchia</taxon>
        <taxon>Euheterodonta</taxon>
        <taxon>Imparidentia</taxon>
        <taxon>Neoheterodontei</taxon>
        <taxon>Myida</taxon>
        <taxon>Dreissenoidea</taxon>
        <taxon>Dreissenidae</taxon>
        <taxon>Dreissena</taxon>
    </lineage>
</organism>
<dbReference type="SUPFAM" id="SSF56436">
    <property type="entry name" value="C-type lectin-like"/>
    <property type="match status" value="1"/>
</dbReference>